<proteinExistence type="inferred from homology"/>
<dbReference type="PANTHER" id="PTHR42789:SF1">
    <property type="entry name" value="D-ISOMER SPECIFIC 2-HYDROXYACID DEHYDROGENASE FAMILY PROTEIN (AFU_ORTHOLOGUE AFUA_6G10090)"/>
    <property type="match status" value="1"/>
</dbReference>
<keyword evidence="8" id="KW-1185">Reference proteome</keyword>
<dbReference type="CDD" id="cd12169">
    <property type="entry name" value="PGDH_like_1"/>
    <property type="match status" value="1"/>
</dbReference>
<organism evidence="7 8">
    <name type="scientific">Streptomyces sparsogenes DSM 40356</name>
    <dbReference type="NCBI Taxonomy" id="1331668"/>
    <lineage>
        <taxon>Bacteria</taxon>
        <taxon>Bacillati</taxon>
        <taxon>Actinomycetota</taxon>
        <taxon>Actinomycetes</taxon>
        <taxon>Kitasatosporales</taxon>
        <taxon>Streptomycetaceae</taxon>
        <taxon>Streptomyces</taxon>
    </lineage>
</organism>
<evidence type="ECO:0000256" key="2">
    <source>
        <dbReference type="ARBA" id="ARBA00023002"/>
    </source>
</evidence>
<gene>
    <name evidence="7" type="ORF">SPAR_13035</name>
</gene>
<dbReference type="GO" id="GO:0051287">
    <property type="term" value="F:NAD binding"/>
    <property type="evidence" value="ECO:0007669"/>
    <property type="project" value="InterPro"/>
</dbReference>
<evidence type="ECO:0000256" key="1">
    <source>
        <dbReference type="ARBA" id="ARBA00005854"/>
    </source>
</evidence>
<dbReference type="SUPFAM" id="SSF52283">
    <property type="entry name" value="Formate/glycerate dehydrogenase catalytic domain-like"/>
    <property type="match status" value="1"/>
</dbReference>
<name>A0A1R1SM02_9ACTN</name>
<dbReference type="PANTHER" id="PTHR42789">
    <property type="entry name" value="D-ISOMER SPECIFIC 2-HYDROXYACID DEHYDROGENASE FAMILY PROTEIN (AFU_ORTHOLOGUE AFUA_6G10090)"/>
    <property type="match status" value="1"/>
</dbReference>
<keyword evidence="2 4" id="KW-0560">Oxidoreductase</keyword>
<feature type="domain" description="D-isomer specific 2-hydroxyacid dehydrogenase catalytic" evidence="5">
    <location>
        <begin position="33"/>
        <end position="316"/>
    </location>
</feature>
<dbReference type="Proteomes" id="UP000186168">
    <property type="component" value="Unassembled WGS sequence"/>
</dbReference>
<evidence type="ECO:0000313" key="7">
    <source>
        <dbReference type="EMBL" id="OMI39029.1"/>
    </source>
</evidence>
<evidence type="ECO:0000256" key="4">
    <source>
        <dbReference type="RuleBase" id="RU003719"/>
    </source>
</evidence>
<reference evidence="7 8" key="1">
    <citation type="submission" date="2013-05" db="EMBL/GenBank/DDBJ databases">
        <title>Genome sequence of Streptomyces sparsogenes DSM 40356.</title>
        <authorList>
            <person name="Coyne S."/>
            <person name="Seebeck F.P."/>
        </authorList>
    </citation>
    <scope>NUCLEOTIDE SEQUENCE [LARGE SCALE GENOMIC DNA]</scope>
    <source>
        <strain evidence="7 8">DSM 40356</strain>
    </source>
</reference>
<dbReference type="Pfam" id="PF00389">
    <property type="entry name" value="2-Hacid_dh"/>
    <property type="match status" value="1"/>
</dbReference>
<dbReference type="GO" id="GO:0016616">
    <property type="term" value="F:oxidoreductase activity, acting on the CH-OH group of donors, NAD or NADP as acceptor"/>
    <property type="evidence" value="ECO:0007669"/>
    <property type="project" value="InterPro"/>
</dbReference>
<dbReference type="Gene3D" id="3.40.50.720">
    <property type="entry name" value="NAD(P)-binding Rossmann-like Domain"/>
    <property type="match status" value="2"/>
</dbReference>
<dbReference type="AlphaFoldDB" id="A0A1R1SM02"/>
<dbReference type="GeneID" id="96743953"/>
<evidence type="ECO:0000256" key="3">
    <source>
        <dbReference type="ARBA" id="ARBA00023027"/>
    </source>
</evidence>
<dbReference type="InterPro" id="IPR036291">
    <property type="entry name" value="NAD(P)-bd_dom_sf"/>
</dbReference>
<comment type="similarity">
    <text evidence="1 4">Belongs to the D-isomer specific 2-hydroxyacid dehydrogenase family.</text>
</comment>
<accession>A0A1R1SM02</accession>
<protein>
    <submittedName>
        <fullName evidence="7">2-hydroxyacid dehydrogenase</fullName>
    </submittedName>
</protein>
<feature type="domain" description="D-isomer specific 2-hydroxyacid dehydrogenase NAD-binding" evidence="6">
    <location>
        <begin position="114"/>
        <end position="288"/>
    </location>
</feature>
<evidence type="ECO:0000313" key="8">
    <source>
        <dbReference type="Proteomes" id="UP000186168"/>
    </source>
</evidence>
<dbReference type="InterPro" id="IPR050857">
    <property type="entry name" value="D-2-hydroxyacid_DH"/>
</dbReference>
<dbReference type="RefSeq" id="WP_065962389.1">
    <property type="nucleotide sequence ID" value="NZ_ASQP01000187.1"/>
</dbReference>
<dbReference type="Pfam" id="PF02826">
    <property type="entry name" value="2-Hacid_dh_C"/>
    <property type="match status" value="1"/>
</dbReference>
<dbReference type="InterPro" id="IPR006140">
    <property type="entry name" value="D-isomer_DH_NAD-bd"/>
</dbReference>
<evidence type="ECO:0000259" key="5">
    <source>
        <dbReference type="Pfam" id="PF00389"/>
    </source>
</evidence>
<dbReference type="STRING" id="67365.GCA_001704635_06410"/>
<dbReference type="InterPro" id="IPR006139">
    <property type="entry name" value="D-isomer_2_OHA_DH_cat_dom"/>
</dbReference>
<dbReference type="SUPFAM" id="SSF51735">
    <property type="entry name" value="NAD(P)-binding Rossmann-fold domains"/>
    <property type="match status" value="1"/>
</dbReference>
<keyword evidence="3" id="KW-0520">NAD</keyword>
<comment type="caution">
    <text evidence="7">The sequence shown here is derived from an EMBL/GenBank/DDBJ whole genome shotgun (WGS) entry which is preliminary data.</text>
</comment>
<dbReference type="EMBL" id="ASQP01000187">
    <property type="protein sequence ID" value="OMI39029.1"/>
    <property type="molecule type" value="Genomic_DNA"/>
</dbReference>
<sequence>MKLRCAVLDDFQGAALRSADWTPVLDRVEVVSFGEHFGTEDELVAALSDMDLVVTLRERVPFPASLFARLPKLKLLVASGMRNSVIDYAAAERHGVTVCGTASSQTPPTELTWALILGLARGLVVENTALRTGGPWQSTVGADLHGRRLGLLGLGKIGSRVARIGQAFGMEVTAWSQNLTRERADEVGVALAGSKEELLASSDVVSVHLALSDRTRGLLGAGELALLKPTAYLVNTSRAAIVDQDALLDALRRGSFAGAAVDVFDIEPLPADHPLRTAPRLLATPHLGYVTRDNYRRYYGEAVEDIQAFLDGSPVRRLG</sequence>
<evidence type="ECO:0000259" key="6">
    <source>
        <dbReference type="Pfam" id="PF02826"/>
    </source>
</evidence>